<keyword evidence="1" id="KW-0548">Nucleotidyltransferase</keyword>
<dbReference type="InterPro" id="IPR036691">
    <property type="entry name" value="Endo/exonu/phosph_ase_sf"/>
</dbReference>
<dbReference type="AlphaFoldDB" id="A0A699H3M6"/>
<dbReference type="SUPFAM" id="SSF56219">
    <property type="entry name" value="DNase I-like"/>
    <property type="match status" value="1"/>
</dbReference>
<sequence length="553" mass="63697">MWGKYSFDYACSMVRGLSRGIVSMWDPAVFSKENIWCNDNYVIVQGKWLNISHSYFMVNIYGPQDPPAKATLWSSLLSFAQHHQGRYVLFGDLNEVRDEHERFETNFSRSEAQVFNKFVADSGLLEMMMGGKSFTWMNKLGTKMSKLDWFLLSKEILDDNYKLKAIVLDRLWSDHSPILLHTLKTNYGLIPFKFFHSWFHRKDSDVVVKQAFVDTPQAATVNRKKEAIALLQDIDHKIDSSVASDSEKQARLQLLHEIHNIDRIESMDLFQKARIKWDIEGDENTKFFHSLIKQNRRRQAIQGIMVDGTWVSNPVQVKEAFLDFYKEKFLSHVPQDDIELFVSDFFATARLPPGTNSSFNTLNPKFGIVGIYLGPSNPRWSFNAKRDHGMSISLWRKMEKLDPRVFTFCSYIILVNGSPTSEFSIKRGLRQGDPLSQFLFILIMEGLHIAIKDATRFNLIKRVTIGNPETHPNCSVSDRFSSGEWAWHWSRPITSGRCLDMIHSLKAELNLLSLSTDRDAFRWGLTYDGSFTVGATRKHIDDVILSTLSVETS</sequence>
<dbReference type="PANTHER" id="PTHR33710:SF64">
    <property type="entry name" value="ENDONUCLEASE_EXONUCLEASE_PHOSPHATASE DOMAIN-CONTAINING PROTEIN"/>
    <property type="match status" value="1"/>
</dbReference>
<accession>A0A699H3M6</accession>
<dbReference type="Gene3D" id="3.60.10.10">
    <property type="entry name" value="Endonuclease/exonuclease/phosphatase"/>
    <property type="match status" value="1"/>
</dbReference>
<proteinExistence type="predicted"/>
<dbReference type="GO" id="GO:0003964">
    <property type="term" value="F:RNA-directed DNA polymerase activity"/>
    <property type="evidence" value="ECO:0007669"/>
    <property type="project" value="UniProtKB-KW"/>
</dbReference>
<comment type="caution">
    <text evidence="1">The sequence shown here is derived from an EMBL/GenBank/DDBJ whole genome shotgun (WGS) entry which is preliminary data.</text>
</comment>
<dbReference type="EMBL" id="BKCJ010099815">
    <property type="protein sequence ID" value="GEX29051.1"/>
    <property type="molecule type" value="Genomic_DNA"/>
</dbReference>
<evidence type="ECO:0000313" key="1">
    <source>
        <dbReference type="EMBL" id="GEX29051.1"/>
    </source>
</evidence>
<organism evidence="1">
    <name type="scientific">Tanacetum cinerariifolium</name>
    <name type="common">Dalmatian daisy</name>
    <name type="synonym">Chrysanthemum cinerariifolium</name>
    <dbReference type="NCBI Taxonomy" id="118510"/>
    <lineage>
        <taxon>Eukaryota</taxon>
        <taxon>Viridiplantae</taxon>
        <taxon>Streptophyta</taxon>
        <taxon>Embryophyta</taxon>
        <taxon>Tracheophyta</taxon>
        <taxon>Spermatophyta</taxon>
        <taxon>Magnoliopsida</taxon>
        <taxon>eudicotyledons</taxon>
        <taxon>Gunneridae</taxon>
        <taxon>Pentapetalae</taxon>
        <taxon>asterids</taxon>
        <taxon>campanulids</taxon>
        <taxon>Asterales</taxon>
        <taxon>Asteraceae</taxon>
        <taxon>Asteroideae</taxon>
        <taxon>Anthemideae</taxon>
        <taxon>Anthemidinae</taxon>
        <taxon>Tanacetum</taxon>
    </lineage>
</organism>
<name>A0A699H3M6_TANCI</name>
<gene>
    <name evidence="1" type="ORF">Tci_301026</name>
</gene>
<dbReference type="PANTHER" id="PTHR33710">
    <property type="entry name" value="BNAC02G09200D PROTEIN"/>
    <property type="match status" value="1"/>
</dbReference>
<keyword evidence="1" id="KW-0808">Transferase</keyword>
<protein>
    <submittedName>
        <fullName evidence="1">RNA-directed DNA polymerase, eukaryota, reverse transcriptase zinc-binding domain protein</fullName>
    </submittedName>
</protein>
<reference evidence="1" key="1">
    <citation type="journal article" date="2019" name="Sci. Rep.">
        <title>Draft genome of Tanacetum cinerariifolium, the natural source of mosquito coil.</title>
        <authorList>
            <person name="Yamashiro T."/>
            <person name="Shiraishi A."/>
            <person name="Satake H."/>
            <person name="Nakayama K."/>
        </authorList>
    </citation>
    <scope>NUCLEOTIDE SEQUENCE</scope>
</reference>
<keyword evidence="1" id="KW-0695">RNA-directed DNA polymerase</keyword>